<sequence length="83" mass="9811">MHNDFPGVRERVLSDETYRALDAIRAFRHRERNSYGMSLDADIVEERVREAVEAFEMFRLDIKRLALTLDPSAMDELEKRPKD</sequence>
<dbReference type="Proteomes" id="UP001174932">
    <property type="component" value="Unassembled WGS sequence"/>
</dbReference>
<comment type="caution">
    <text evidence="2">The sequence shown here is derived from an EMBL/GenBank/DDBJ whole genome shotgun (WGS) entry which is preliminary data.</text>
</comment>
<reference evidence="2" key="1">
    <citation type="journal article" date="2015" name="Int. J. Syst. Evol. Microbiol.">
        <title>Rhizobium alvei sp. nov., isolated from a freshwater river.</title>
        <authorList>
            <person name="Sheu S.Y."/>
            <person name="Huang H.W."/>
            <person name="Young C.C."/>
            <person name="Chen W.M."/>
        </authorList>
    </citation>
    <scope>NUCLEOTIDE SEQUENCE</scope>
    <source>
        <strain evidence="2">TNR-22</strain>
    </source>
</reference>
<name>A0ABT8YJ74_9HYPH</name>
<evidence type="ECO:0000313" key="3">
    <source>
        <dbReference type="Proteomes" id="UP001174932"/>
    </source>
</evidence>
<dbReference type="InterPro" id="IPR048769">
    <property type="entry name" value="HepT-like_dom"/>
</dbReference>
<keyword evidence="3" id="KW-1185">Reference proteome</keyword>
<gene>
    <name evidence="2" type="ORF">Q4481_04955</name>
</gene>
<organism evidence="2 3">
    <name type="scientific">Rhizobium alvei</name>
    <dbReference type="NCBI Taxonomy" id="1132659"/>
    <lineage>
        <taxon>Bacteria</taxon>
        <taxon>Pseudomonadati</taxon>
        <taxon>Pseudomonadota</taxon>
        <taxon>Alphaproteobacteria</taxon>
        <taxon>Hyphomicrobiales</taxon>
        <taxon>Rhizobiaceae</taxon>
        <taxon>Rhizobium/Agrobacterium group</taxon>
        <taxon>Rhizobium</taxon>
    </lineage>
</organism>
<dbReference type="EMBL" id="JAUOZU010000005">
    <property type="protein sequence ID" value="MDO6963295.1"/>
    <property type="molecule type" value="Genomic_DNA"/>
</dbReference>
<feature type="domain" description="HepT-like" evidence="1">
    <location>
        <begin position="1"/>
        <end position="66"/>
    </location>
</feature>
<proteinExistence type="predicted"/>
<accession>A0ABT8YJ74</accession>
<evidence type="ECO:0000313" key="2">
    <source>
        <dbReference type="EMBL" id="MDO6963295.1"/>
    </source>
</evidence>
<protein>
    <recommendedName>
        <fullName evidence="1">HepT-like domain-containing protein</fullName>
    </recommendedName>
</protein>
<evidence type="ECO:0000259" key="1">
    <source>
        <dbReference type="Pfam" id="PF20797"/>
    </source>
</evidence>
<dbReference type="Pfam" id="PF20797">
    <property type="entry name" value="HepT-like_2"/>
    <property type="match status" value="1"/>
</dbReference>
<reference evidence="2" key="2">
    <citation type="submission" date="2023-07" db="EMBL/GenBank/DDBJ databases">
        <authorList>
            <person name="Shen H."/>
        </authorList>
    </citation>
    <scope>NUCLEOTIDE SEQUENCE</scope>
    <source>
        <strain evidence="2">TNR-22</strain>
    </source>
</reference>